<keyword evidence="1" id="KW-0812">Transmembrane</keyword>
<evidence type="ECO:0000313" key="2">
    <source>
        <dbReference type="EMBL" id="SAL72515.1"/>
    </source>
</evidence>
<name>A0A158JUX1_9BURK</name>
<comment type="caution">
    <text evidence="2">The sequence shown here is derived from an EMBL/GenBank/DDBJ whole genome shotgun (WGS) entry which is preliminary data.</text>
</comment>
<evidence type="ECO:0000256" key="1">
    <source>
        <dbReference type="SAM" id="Phobius"/>
    </source>
</evidence>
<dbReference type="AlphaFoldDB" id="A0A158JUX1"/>
<dbReference type="RefSeq" id="WP_235028438.1">
    <property type="nucleotide sequence ID" value="NZ_FCON02000050.1"/>
</dbReference>
<keyword evidence="3" id="KW-1185">Reference proteome</keyword>
<gene>
    <name evidence="2" type="ORF">AWB68_04279</name>
</gene>
<organism evidence="2 3">
    <name type="scientific">Caballeronia choica</name>
    <dbReference type="NCBI Taxonomy" id="326476"/>
    <lineage>
        <taxon>Bacteria</taxon>
        <taxon>Pseudomonadati</taxon>
        <taxon>Pseudomonadota</taxon>
        <taxon>Betaproteobacteria</taxon>
        <taxon>Burkholderiales</taxon>
        <taxon>Burkholderiaceae</taxon>
        <taxon>Caballeronia</taxon>
    </lineage>
</organism>
<evidence type="ECO:0000313" key="3">
    <source>
        <dbReference type="Proteomes" id="UP000054770"/>
    </source>
</evidence>
<feature type="transmembrane region" description="Helical" evidence="1">
    <location>
        <begin position="89"/>
        <end position="117"/>
    </location>
</feature>
<keyword evidence="1" id="KW-1133">Transmembrane helix</keyword>
<proteinExistence type="predicted"/>
<protein>
    <submittedName>
        <fullName evidence="2">Uncharacterized protein</fullName>
    </submittedName>
</protein>
<keyword evidence="1" id="KW-0472">Membrane</keyword>
<accession>A0A158JUX1</accession>
<sequence length="142" mass="14705">MNETPMTPERFRHLADAYGASIERWPEAERAAARALIARGDGGALAALAEAGALDVFLAAHAVEAPEPALIRRIVDRANPRPVWKSPRVWFSGAGFIGVGAAGVAAGALAISMLGAASAPTFSDPLWPGTAFSGAPADWSEQ</sequence>
<reference evidence="2" key="1">
    <citation type="submission" date="2016-01" db="EMBL/GenBank/DDBJ databases">
        <authorList>
            <person name="Peeters C."/>
        </authorList>
    </citation>
    <scope>NUCLEOTIDE SEQUENCE [LARGE SCALE GENOMIC DNA]</scope>
    <source>
        <strain evidence="2">LMG 22940</strain>
    </source>
</reference>
<dbReference type="Proteomes" id="UP000054770">
    <property type="component" value="Unassembled WGS sequence"/>
</dbReference>
<dbReference type="EMBL" id="FCON02000050">
    <property type="protein sequence ID" value="SAL72515.1"/>
    <property type="molecule type" value="Genomic_DNA"/>
</dbReference>